<reference evidence="2" key="1">
    <citation type="journal article" date="2015" name="PLoS Genet.">
        <title>Genome Sequence and Transcriptome Analyses of Chrysochromulina tobin: Metabolic Tools for Enhanced Algal Fitness in the Prominent Order Prymnesiales (Haptophyceae).</title>
        <authorList>
            <person name="Hovde B.T."/>
            <person name="Deodato C.R."/>
            <person name="Hunsperger H.M."/>
            <person name="Ryken S.A."/>
            <person name="Yost W."/>
            <person name="Jha R.K."/>
            <person name="Patterson J."/>
            <person name="Monnat R.J. Jr."/>
            <person name="Barlow S.B."/>
            <person name="Starkenburg S.R."/>
            <person name="Cattolico R.A."/>
        </authorList>
    </citation>
    <scope>NUCLEOTIDE SEQUENCE</scope>
    <source>
        <strain evidence="2">CCMP291</strain>
    </source>
</reference>
<sequence>MTCGPGTFYNSITNQCETALAFGPGTFLNSVANQCEIACSPSNGRRMATEVPLEIADSADDARLLADQVLDLVSSYLKKHAEVTASLKDETLRSQLKQLFGQPALA</sequence>
<proteinExistence type="predicted"/>
<organism evidence="1 2">
    <name type="scientific">Chrysochromulina tobinii</name>
    <dbReference type="NCBI Taxonomy" id="1460289"/>
    <lineage>
        <taxon>Eukaryota</taxon>
        <taxon>Haptista</taxon>
        <taxon>Haptophyta</taxon>
        <taxon>Prymnesiophyceae</taxon>
        <taxon>Prymnesiales</taxon>
        <taxon>Chrysochromulinaceae</taxon>
        <taxon>Chrysochromulina</taxon>
    </lineage>
</organism>
<evidence type="ECO:0000313" key="2">
    <source>
        <dbReference type="Proteomes" id="UP000037460"/>
    </source>
</evidence>
<evidence type="ECO:0000313" key="1">
    <source>
        <dbReference type="EMBL" id="KOO34925.1"/>
    </source>
</evidence>
<dbReference type="AlphaFoldDB" id="A0A0M0K7W9"/>
<accession>A0A0M0K7W9</accession>
<gene>
    <name evidence="1" type="ORF">Ctob_016201</name>
</gene>
<dbReference type="EMBL" id="JWZX01001044">
    <property type="protein sequence ID" value="KOO34925.1"/>
    <property type="molecule type" value="Genomic_DNA"/>
</dbReference>
<protein>
    <submittedName>
        <fullName evidence="1">Uncharacterized protein</fullName>
    </submittedName>
</protein>
<comment type="caution">
    <text evidence="1">The sequence shown here is derived from an EMBL/GenBank/DDBJ whole genome shotgun (WGS) entry which is preliminary data.</text>
</comment>
<keyword evidence="2" id="KW-1185">Reference proteome</keyword>
<dbReference type="Proteomes" id="UP000037460">
    <property type="component" value="Unassembled WGS sequence"/>
</dbReference>
<name>A0A0M0K7W9_9EUKA</name>